<dbReference type="InterPro" id="IPR011701">
    <property type="entry name" value="MFS"/>
</dbReference>
<sequence>MRLGPSRQPGRVEFVAMVAVLFSTIAFSIDAMLPALPQIAERLSPDEPNRAQLVVTSFIFGMGVGTLLAGPISDTVGRKAAILGGLAIYGFGAVLAVQAQSLETLMAARVVQGLGAAGPRIVSQAMIRDRYEGREMAQIMSFVMMIFILVPAMSPAAGSFVIDLAGWRAIFWSFVLFGLIGGTWLALRQPETLPSEARFPLRLGVVWLALKETLSRADVRIYIAVLTLGTGQMFALISSVQPVYDQALGLADSFQWWFMATAILAGTGTIVNAALVMRLGMRRLAITAYAAQALISAALILAHLLDLVPEGAALPFFFAWSVSVFFMVGLTFGNLNSLALQPLGHIAGTAASVIGAISTVLGVLIAVPIGLAFDGTPLPLVIGTGVCSALAFLLMRRTVEE</sequence>
<keyword evidence="7 8" id="KW-0472">Membrane</keyword>
<dbReference type="CDD" id="cd17320">
    <property type="entry name" value="MFS_MdfA_MDR_like"/>
    <property type="match status" value="1"/>
</dbReference>
<evidence type="ECO:0000256" key="2">
    <source>
        <dbReference type="ARBA" id="ARBA00006236"/>
    </source>
</evidence>
<protein>
    <recommendedName>
        <fullName evidence="8">Bcr/CflA family efflux transporter</fullName>
    </recommendedName>
</protein>
<dbReference type="Pfam" id="PF07690">
    <property type="entry name" value="MFS_1"/>
    <property type="match status" value="1"/>
</dbReference>
<feature type="transmembrane region" description="Helical" evidence="8">
    <location>
        <begin position="12"/>
        <end position="33"/>
    </location>
</feature>
<feature type="transmembrane region" description="Helical" evidence="8">
    <location>
        <begin position="317"/>
        <end position="335"/>
    </location>
</feature>
<evidence type="ECO:0000256" key="6">
    <source>
        <dbReference type="ARBA" id="ARBA00022989"/>
    </source>
</evidence>
<dbReference type="InterPro" id="IPR004812">
    <property type="entry name" value="Efflux_drug-R_Bcr/CmlA"/>
</dbReference>
<feature type="transmembrane region" description="Helical" evidence="8">
    <location>
        <begin position="284"/>
        <end position="305"/>
    </location>
</feature>
<comment type="subcellular location">
    <subcellularLocation>
        <location evidence="8">Cell inner membrane</location>
        <topology evidence="8">Multi-pass membrane protein</topology>
    </subcellularLocation>
    <subcellularLocation>
        <location evidence="1">Cell membrane</location>
        <topology evidence="1">Multi-pass membrane protein</topology>
    </subcellularLocation>
</comment>
<feature type="transmembrane region" description="Helical" evidence="8">
    <location>
        <begin position="347"/>
        <end position="371"/>
    </location>
</feature>
<organism evidence="10 11">
    <name type="scientific">Palleronia pontilimi</name>
    <dbReference type="NCBI Taxonomy" id="1964209"/>
    <lineage>
        <taxon>Bacteria</taxon>
        <taxon>Pseudomonadati</taxon>
        <taxon>Pseudomonadota</taxon>
        <taxon>Alphaproteobacteria</taxon>
        <taxon>Rhodobacterales</taxon>
        <taxon>Roseobacteraceae</taxon>
        <taxon>Palleronia</taxon>
    </lineage>
</organism>
<proteinExistence type="inferred from homology"/>
<dbReference type="GO" id="GO:0005886">
    <property type="term" value="C:plasma membrane"/>
    <property type="evidence" value="ECO:0007669"/>
    <property type="project" value="UniProtKB-SubCell"/>
</dbReference>
<gene>
    <name evidence="10" type="ORF">ILP92_09450</name>
</gene>
<dbReference type="GO" id="GO:1990961">
    <property type="term" value="P:xenobiotic detoxification by transmembrane export across the plasma membrane"/>
    <property type="evidence" value="ECO:0007669"/>
    <property type="project" value="InterPro"/>
</dbReference>
<evidence type="ECO:0000256" key="3">
    <source>
        <dbReference type="ARBA" id="ARBA00022448"/>
    </source>
</evidence>
<dbReference type="AlphaFoldDB" id="A0A934IEH8"/>
<keyword evidence="8" id="KW-0997">Cell inner membrane</keyword>
<dbReference type="SUPFAM" id="SSF103473">
    <property type="entry name" value="MFS general substrate transporter"/>
    <property type="match status" value="1"/>
</dbReference>
<keyword evidence="4" id="KW-1003">Cell membrane</keyword>
<dbReference type="Gene3D" id="1.20.1720.10">
    <property type="entry name" value="Multidrug resistance protein D"/>
    <property type="match status" value="1"/>
</dbReference>
<feature type="transmembrane region" description="Helical" evidence="8">
    <location>
        <begin position="53"/>
        <end position="73"/>
    </location>
</feature>
<evidence type="ECO:0000313" key="11">
    <source>
        <dbReference type="Proteomes" id="UP000642488"/>
    </source>
</evidence>
<feature type="domain" description="Major facilitator superfamily (MFS) profile" evidence="9">
    <location>
        <begin position="12"/>
        <end position="401"/>
    </location>
</feature>
<name>A0A934IEH8_9RHOB</name>
<accession>A0A934IEH8</accession>
<evidence type="ECO:0000259" key="9">
    <source>
        <dbReference type="PROSITE" id="PS50850"/>
    </source>
</evidence>
<dbReference type="PANTHER" id="PTHR23501">
    <property type="entry name" value="MAJOR FACILITATOR SUPERFAMILY"/>
    <property type="match status" value="1"/>
</dbReference>
<feature type="transmembrane region" description="Helical" evidence="8">
    <location>
        <begin position="377"/>
        <end position="395"/>
    </location>
</feature>
<reference evidence="10" key="1">
    <citation type="submission" date="2020-12" db="EMBL/GenBank/DDBJ databases">
        <title>Bacterial taxonomy.</title>
        <authorList>
            <person name="Pan X."/>
        </authorList>
    </citation>
    <scope>NUCLEOTIDE SEQUENCE</scope>
    <source>
        <strain evidence="10">KCTC 52957</strain>
    </source>
</reference>
<evidence type="ECO:0000256" key="1">
    <source>
        <dbReference type="ARBA" id="ARBA00004651"/>
    </source>
</evidence>
<dbReference type="NCBIfam" id="TIGR00710">
    <property type="entry name" value="efflux_Bcr_CflA"/>
    <property type="match status" value="1"/>
</dbReference>
<dbReference type="InterPro" id="IPR020846">
    <property type="entry name" value="MFS_dom"/>
</dbReference>
<evidence type="ECO:0000313" key="10">
    <source>
        <dbReference type="EMBL" id="MBJ3762967.1"/>
    </source>
</evidence>
<dbReference type="PANTHER" id="PTHR23501:SF191">
    <property type="entry name" value="VACUOLAR BASIC AMINO ACID TRANSPORTER 4"/>
    <property type="match status" value="1"/>
</dbReference>
<keyword evidence="5 8" id="KW-0812">Transmembrane</keyword>
<keyword evidence="6 8" id="KW-1133">Transmembrane helix</keyword>
<keyword evidence="11" id="KW-1185">Reference proteome</keyword>
<comment type="caution">
    <text evidence="10">The sequence shown here is derived from an EMBL/GenBank/DDBJ whole genome shotgun (WGS) entry which is preliminary data.</text>
</comment>
<evidence type="ECO:0000256" key="7">
    <source>
        <dbReference type="ARBA" id="ARBA00023136"/>
    </source>
</evidence>
<feature type="transmembrane region" description="Helical" evidence="8">
    <location>
        <begin position="169"/>
        <end position="187"/>
    </location>
</feature>
<comment type="similarity">
    <text evidence="2 8">Belongs to the major facilitator superfamily. Bcr/CmlA family.</text>
</comment>
<dbReference type="Proteomes" id="UP000642488">
    <property type="component" value="Unassembled WGS sequence"/>
</dbReference>
<dbReference type="InterPro" id="IPR036259">
    <property type="entry name" value="MFS_trans_sf"/>
</dbReference>
<dbReference type="EMBL" id="JAEKPD010000008">
    <property type="protein sequence ID" value="MBJ3762967.1"/>
    <property type="molecule type" value="Genomic_DNA"/>
</dbReference>
<dbReference type="GO" id="GO:0042910">
    <property type="term" value="F:xenobiotic transmembrane transporter activity"/>
    <property type="evidence" value="ECO:0007669"/>
    <property type="project" value="InterPro"/>
</dbReference>
<evidence type="ECO:0000256" key="8">
    <source>
        <dbReference type="RuleBase" id="RU365088"/>
    </source>
</evidence>
<evidence type="ECO:0000256" key="5">
    <source>
        <dbReference type="ARBA" id="ARBA00022692"/>
    </source>
</evidence>
<comment type="caution">
    <text evidence="8">Lacks conserved residue(s) required for the propagation of feature annotation.</text>
</comment>
<evidence type="ECO:0000256" key="4">
    <source>
        <dbReference type="ARBA" id="ARBA00022475"/>
    </source>
</evidence>
<feature type="transmembrane region" description="Helical" evidence="8">
    <location>
        <begin position="80"/>
        <end position="100"/>
    </location>
</feature>
<dbReference type="PROSITE" id="PS50850">
    <property type="entry name" value="MFS"/>
    <property type="match status" value="1"/>
</dbReference>
<feature type="transmembrane region" description="Helical" evidence="8">
    <location>
        <begin position="256"/>
        <end position="277"/>
    </location>
</feature>
<keyword evidence="3 8" id="KW-0813">Transport</keyword>
<dbReference type="RefSeq" id="WP_198916140.1">
    <property type="nucleotide sequence ID" value="NZ_JAEKPD010000008.1"/>
</dbReference>
<feature type="transmembrane region" description="Helical" evidence="8">
    <location>
        <begin position="139"/>
        <end position="157"/>
    </location>
</feature>
<feature type="transmembrane region" description="Helical" evidence="8">
    <location>
        <begin position="221"/>
        <end position="244"/>
    </location>
</feature>